<dbReference type="InterPro" id="IPR007306">
    <property type="entry name" value="Rit1"/>
</dbReference>
<gene>
    <name evidence="3" type="ORF">SEPMUDRAFT_134180</name>
</gene>
<dbReference type="HOGENOM" id="CLU_027654_1_1_1"/>
<dbReference type="PANTHER" id="PTHR31811">
    <property type="entry name" value="TRNA A64-2'-O-RIBOSYLPHOSPHATE TRANSFERASE"/>
    <property type="match status" value="1"/>
</dbReference>
<keyword evidence="4" id="KW-1185">Reference proteome</keyword>
<name>N1QLQ5_SPHMS</name>
<dbReference type="PANTHER" id="PTHR31811:SF0">
    <property type="entry name" value="TRNA A64-2'-O-RIBOSYLPHOSPHATE TRANSFERASE"/>
    <property type="match status" value="1"/>
</dbReference>
<accession>N1QLQ5</accession>
<dbReference type="OrthoDB" id="45256at2759"/>
<dbReference type="AlphaFoldDB" id="N1QLQ5"/>
<dbReference type="EMBL" id="KB456265">
    <property type="protein sequence ID" value="EMF12301.1"/>
    <property type="molecule type" value="Genomic_DNA"/>
</dbReference>
<evidence type="ECO:0000259" key="1">
    <source>
        <dbReference type="Pfam" id="PF04179"/>
    </source>
</evidence>
<dbReference type="eggNOG" id="KOG2634">
    <property type="taxonomic scope" value="Eukaryota"/>
</dbReference>
<dbReference type="GO" id="GO:0019988">
    <property type="term" value="P:charged-tRNA amino acid modification"/>
    <property type="evidence" value="ECO:0007669"/>
    <property type="project" value="InterPro"/>
</dbReference>
<proteinExistence type="predicted"/>
<dbReference type="GO" id="GO:0043399">
    <property type="term" value="F:tRNA adenosine(64)-2'-O-ribosylphosphate transferase activity"/>
    <property type="evidence" value="ECO:0007669"/>
    <property type="project" value="InterPro"/>
</dbReference>
<keyword evidence="3" id="KW-0808">Transferase</keyword>
<organism evidence="3 4">
    <name type="scientific">Sphaerulina musiva (strain SO2202)</name>
    <name type="common">Poplar stem canker fungus</name>
    <name type="synonym">Septoria musiva</name>
    <dbReference type="NCBI Taxonomy" id="692275"/>
    <lineage>
        <taxon>Eukaryota</taxon>
        <taxon>Fungi</taxon>
        <taxon>Dikarya</taxon>
        <taxon>Ascomycota</taxon>
        <taxon>Pezizomycotina</taxon>
        <taxon>Dothideomycetes</taxon>
        <taxon>Dothideomycetidae</taxon>
        <taxon>Mycosphaerellales</taxon>
        <taxon>Mycosphaerellaceae</taxon>
        <taxon>Sphaerulina</taxon>
    </lineage>
</organism>
<dbReference type="STRING" id="692275.N1QLQ5"/>
<protein>
    <submittedName>
        <fullName evidence="3">Initiator tRNA phosphoribosyl transferase</fullName>
    </submittedName>
</protein>
<dbReference type="GeneID" id="27899753"/>
<feature type="domain" description="Rit1 DUSP-like" evidence="1">
    <location>
        <begin position="341"/>
        <end position="389"/>
    </location>
</feature>
<evidence type="ECO:0000313" key="4">
    <source>
        <dbReference type="Proteomes" id="UP000016931"/>
    </source>
</evidence>
<dbReference type="Pfam" id="PF04179">
    <property type="entry name" value="Init_tRNA_PT"/>
    <property type="match status" value="1"/>
</dbReference>
<sequence>MPAPLQQSDIIFSSASHVLRDTLGELKKANLSIKNRLKSIKQDSIFVCAVSDAYHLPLVANERCGSWYIPPSRKAGSAYFKSTDGHFGQWTLSLRRLNLQVLDCLEQHGGVVIVDSTRRGKSMPDALSKTIPIWVAVLNRLLFVEDQEPGELRTPLDVVGESEHAQIESRIDECLHGLTRLDLDLDGLRAKLKGKPMQVCWQRPGDALPEDLSKDATANLIVLCTASNQTSNETSATSDYVQGAADDPEAWSCGLDSVSFWRHSEALLAASEDDLPLLIKELMASADTVGPANRPVLVKPTSQIWISSNDTANSSCDEFDYVIACTTTPDQDLVTNLKDRYIVLPLPAGKNGSRMLRTELSKLDSFRISLSATSKILVTCSTGKDLAIAFDQQDAHQAALELDHGVYA</sequence>
<dbReference type="RefSeq" id="XP_016760422.1">
    <property type="nucleotide sequence ID" value="XM_016902616.1"/>
</dbReference>
<evidence type="ECO:0000313" key="3">
    <source>
        <dbReference type="EMBL" id="EMF12301.1"/>
    </source>
</evidence>
<dbReference type="InterPro" id="IPR033421">
    <property type="entry name" value="Rit1_DUSP-like"/>
</dbReference>
<dbReference type="GO" id="GO:0005737">
    <property type="term" value="C:cytoplasm"/>
    <property type="evidence" value="ECO:0007669"/>
    <property type="project" value="TreeGrafter"/>
</dbReference>
<dbReference type="OMA" id="SHIEGWI"/>
<feature type="domain" description="Rit1 N-terminal" evidence="2">
    <location>
        <begin position="26"/>
        <end position="283"/>
    </location>
</feature>
<evidence type="ECO:0000259" key="2">
    <source>
        <dbReference type="Pfam" id="PF17184"/>
    </source>
</evidence>
<dbReference type="PIRSF" id="PIRSF007747">
    <property type="entry name" value="Ribosyl_Ptfrase"/>
    <property type="match status" value="1"/>
</dbReference>
<reference evidence="3 4" key="1">
    <citation type="journal article" date="2012" name="PLoS Pathog.">
        <title>Diverse lifestyles and strategies of plant pathogenesis encoded in the genomes of eighteen Dothideomycetes fungi.</title>
        <authorList>
            <person name="Ohm R.A."/>
            <person name="Feau N."/>
            <person name="Henrissat B."/>
            <person name="Schoch C.L."/>
            <person name="Horwitz B.A."/>
            <person name="Barry K.W."/>
            <person name="Condon B.J."/>
            <person name="Copeland A.C."/>
            <person name="Dhillon B."/>
            <person name="Glaser F."/>
            <person name="Hesse C.N."/>
            <person name="Kosti I."/>
            <person name="LaButti K."/>
            <person name="Lindquist E.A."/>
            <person name="Lucas S."/>
            <person name="Salamov A.A."/>
            <person name="Bradshaw R.E."/>
            <person name="Ciuffetti L."/>
            <person name="Hamelin R.C."/>
            <person name="Kema G.H.J."/>
            <person name="Lawrence C."/>
            <person name="Scott J.A."/>
            <person name="Spatafora J.W."/>
            <person name="Turgeon B.G."/>
            <person name="de Wit P.J.G.M."/>
            <person name="Zhong S."/>
            <person name="Goodwin S.B."/>
            <person name="Grigoriev I.V."/>
        </authorList>
    </citation>
    <scope>NUCLEOTIDE SEQUENCE [LARGE SCALE GENOMIC DNA]</scope>
    <source>
        <strain evidence="3 4">SO2202</strain>
    </source>
</reference>
<dbReference type="InterPro" id="IPR033449">
    <property type="entry name" value="Rit1_N"/>
</dbReference>
<dbReference type="Pfam" id="PF17184">
    <property type="entry name" value="Rit1_C"/>
    <property type="match status" value="1"/>
</dbReference>
<dbReference type="Proteomes" id="UP000016931">
    <property type="component" value="Unassembled WGS sequence"/>
</dbReference>